<protein>
    <submittedName>
        <fullName evidence="1">Cobalamin adenosyltransferase</fullName>
    </submittedName>
</protein>
<dbReference type="PANTHER" id="PTHR34309">
    <property type="entry name" value="SLR1406 PROTEIN"/>
    <property type="match status" value="1"/>
</dbReference>
<dbReference type="EMBL" id="CP020477">
    <property type="protein sequence ID" value="ARM74705.1"/>
    <property type="molecule type" value="Genomic_DNA"/>
</dbReference>
<dbReference type="KEGG" id="aman:B6F84_00820"/>
<sequence length="142" mass="15143">MNKTYEKLSITEGLALELINEAVKKARRIGKAFIIAIVDESGVLKAFLRMDNAPLISVQVAINKAYTAAGFGIPTHQWYEMLKSDPALQLGAPCEIDKLIIFGGGFPIVVNGKVIGGIGVSGGTAEEDMQVAQAALEILNNK</sequence>
<organism evidence="1 2">
    <name type="scientific">Acidianus manzaensis</name>
    <dbReference type="NCBI Taxonomy" id="282676"/>
    <lineage>
        <taxon>Archaea</taxon>
        <taxon>Thermoproteota</taxon>
        <taxon>Thermoprotei</taxon>
        <taxon>Sulfolobales</taxon>
        <taxon>Sulfolobaceae</taxon>
        <taxon>Acidianus</taxon>
    </lineage>
</organism>
<keyword evidence="2" id="KW-1185">Reference proteome</keyword>
<dbReference type="InterPro" id="IPR038084">
    <property type="entry name" value="PduO/GlcC-like_sf"/>
</dbReference>
<dbReference type="Pfam" id="PF03928">
    <property type="entry name" value="HbpS-like"/>
    <property type="match status" value="1"/>
</dbReference>
<keyword evidence="1" id="KW-0808">Transferase</keyword>
<dbReference type="Gene3D" id="3.30.450.150">
    <property type="entry name" value="Haem-degrading domain"/>
    <property type="match status" value="1"/>
</dbReference>
<gene>
    <name evidence="1" type="ORF">B6F84_00820</name>
</gene>
<dbReference type="GeneID" id="41589416"/>
<dbReference type="Proteomes" id="UP000193404">
    <property type="component" value="Chromosome"/>
</dbReference>
<dbReference type="RefSeq" id="WP_148690452.1">
    <property type="nucleotide sequence ID" value="NZ_CP020477.1"/>
</dbReference>
<evidence type="ECO:0000313" key="1">
    <source>
        <dbReference type="EMBL" id="ARM74705.1"/>
    </source>
</evidence>
<dbReference type="OrthoDB" id="23563at2157"/>
<dbReference type="PANTHER" id="PTHR34309:SF1">
    <property type="entry name" value="PROTEIN GLCG"/>
    <property type="match status" value="1"/>
</dbReference>
<accession>A0A1W6JWS5</accession>
<evidence type="ECO:0000313" key="2">
    <source>
        <dbReference type="Proteomes" id="UP000193404"/>
    </source>
</evidence>
<dbReference type="GO" id="GO:0016740">
    <property type="term" value="F:transferase activity"/>
    <property type="evidence" value="ECO:0007669"/>
    <property type="project" value="UniProtKB-KW"/>
</dbReference>
<dbReference type="InterPro" id="IPR052517">
    <property type="entry name" value="GlcG_carb_metab_protein"/>
</dbReference>
<dbReference type="SUPFAM" id="SSF143744">
    <property type="entry name" value="GlcG-like"/>
    <property type="match status" value="1"/>
</dbReference>
<name>A0A1W6JWS5_9CREN</name>
<dbReference type="InterPro" id="IPR005624">
    <property type="entry name" value="PduO/GlcC-like"/>
</dbReference>
<proteinExistence type="predicted"/>
<dbReference type="AlphaFoldDB" id="A0A1W6JWS5"/>
<dbReference type="STRING" id="282676.B6F84_00820"/>
<reference evidence="1 2" key="1">
    <citation type="submission" date="2017-03" db="EMBL/GenBank/DDBJ databases">
        <title>Sulfur activation and transportation mechanism of thermophilic Archaea Acidianus manzaensis YN-25.</title>
        <authorList>
            <person name="Ma Y."/>
            <person name="Yang Y."/>
            <person name="Xia J."/>
        </authorList>
    </citation>
    <scope>NUCLEOTIDE SEQUENCE [LARGE SCALE GENOMIC DNA]</scope>
    <source>
        <strain evidence="1 2">YN-25</strain>
    </source>
</reference>